<dbReference type="SUPFAM" id="SSF57850">
    <property type="entry name" value="RING/U-box"/>
    <property type="match status" value="1"/>
</dbReference>
<dbReference type="EMBL" id="AMZH03003249">
    <property type="protein sequence ID" value="RRT72929.1"/>
    <property type="molecule type" value="Genomic_DNA"/>
</dbReference>
<organism evidence="4 5">
    <name type="scientific">Ensete ventricosum</name>
    <name type="common">Abyssinian banana</name>
    <name type="synonym">Musa ensete</name>
    <dbReference type="NCBI Taxonomy" id="4639"/>
    <lineage>
        <taxon>Eukaryota</taxon>
        <taxon>Viridiplantae</taxon>
        <taxon>Streptophyta</taxon>
        <taxon>Embryophyta</taxon>
        <taxon>Tracheophyta</taxon>
        <taxon>Spermatophyta</taxon>
        <taxon>Magnoliopsida</taxon>
        <taxon>Liliopsida</taxon>
        <taxon>Zingiberales</taxon>
        <taxon>Musaceae</taxon>
        <taxon>Ensete</taxon>
    </lineage>
</organism>
<dbReference type="PANTHER" id="PTHR31315:SF1">
    <property type="entry name" value="PROTEIN SIP5"/>
    <property type="match status" value="1"/>
</dbReference>
<dbReference type="PROSITE" id="PS50089">
    <property type="entry name" value="ZF_RING_2"/>
    <property type="match status" value="1"/>
</dbReference>
<dbReference type="PANTHER" id="PTHR31315">
    <property type="entry name" value="PROTEIN SIP5"/>
    <property type="match status" value="1"/>
</dbReference>
<keyword evidence="1" id="KW-0862">Zinc</keyword>
<dbReference type="Proteomes" id="UP000287651">
    <property type="component" value="Unassembled WGS sequence"/>
</dbReference>
<dbReference type="GO" id="GO:0008270">
    <property type="term" value="F:zinc ion binding"/>
    <property type="evidence" value="ECO:0007669"/>
    <property type="project" value="UniProtKB-KW"/>
</dbReference>
<evidence type="ECO:0000313" key="5">
    <source>
        <dbReference type="Proteomes" id="UP000287651"/>
    </source>
</evidence>
<keyword evidence="2" id="KW-0175">Coiled coil</keyword>
<protein>
    <recommendedName>
        <fullName evidence="3">RING-type domain-containing protein</fullName>
    </recommendedName>
</protein>
<dbReference type="InterPro" id="IPR039301">
    <property type="entry name" value="Sip5/DA2"/>
</dbReference>
<name>A0A427A9P3_ENSVE</name>
<gene>
    <name evidence="4" type="ORF">B296_00015143</name>
</gene>
<keyword evidence="1" id="KW-0863">Zinc-finger</keyword>
<keyword evidence="1" id="KW-0479">Metal-binding</keyword>
<feature type="non-terminal residue" evidence="4">
    <location>
        <position position="1"/>
    </location>
</feature>
<dbReference type="InterPro" id="IPR001841">
    <property type="entry name" value="Znf_RING"/>
</dbReference>
<evidence type="ECO:0000256" key="1">
    <source>
        <dbReference type="PROSITE-ProRule" id="PRU00175"/>
    </source>
</evidence>
<evidence type="ECO:0000256" key="2">
    <source>
        <dbReference type="SAM" id="Coils"/>
    </source>
</evidence>
<proteinExistence type="predicted"/>
<accession>A0A427A9P3</accession>
<sequence length="105" mass="12131">RDLEECPICFFYYPSLNRSRCCSKGICTECFLQMKPSDASRPVQCPFCKTSCYAVEYRGARTEEEKDLERAEEQKVTEAKLRTQHESQIVGQVIPSGESPLFFKF</sequence>
<evidence type="ECO:0000259" key="3">
    <source>
        <dbReference type="PROSITE" id="PS50089"/>
    </source>
</evidence>
<feature type="coiled-coil region" evidence="2">
    <location>
        <begin position="54"/>
        <end position="81"/>
    </location>
</feature>
<feature type="domain" description="RING-type" evidence="3">
    <location>
        <begin position="6"/>
        <end position="49"/>
    </location>
</feature>
<dbReference type="GO" id="GO:0005737">
    <property type="term" value="C:cytoplasm"/>
    <property type="evidence" value="ECO:0007669"/>
    <property type="project" value="TreeGrafter"/>
</dbReference>
<reference evidence="4 5" key="1">
    <citation type="journal article" date="2014" name="Agronomy (Basel)">
        <title>A Draft Genome Sequence for Ensete ventricosum, the Drought-Tolerant Tree Against Hunger.</title>
        <authorList>
            <person name="Harrison J."/>
            <person name="Moore K.A."/>
            <person name="Paszkiewicz K."/>
            <person name="Jones T."/>
            <person name="Grant M."/>
            <person name="Ambacheew D."/>
            <person name="Muzemil S."/>
            <person name="Studholme D.J."/>
        </authorList>
    </citation>
    <scope>NUCLEOTIDE SEQUENCE [LARGE SCALE GENOMIC DNA]</scope>
</reference>
<evidence type="ECO:0000313" key="4">
    <source>
        <dbReference type="EMBL" id="RRT72929.1"/>
    </source>
</evidence>
<dbReference type="AlphaFoldDB" id="A0A427A9P3"/>
<comment type="caution">
    <text evidence="4">The sequence shown here is derived from an EMBL/GenBank/DDBJ whole genome shotgun (WGS) entry which is preliminary data.</text>
</comment>